<evidence type="ECO:0000313" key="10">
    <source>
        <dbReference type="Proteomes" id="UP001175261"/>
    </source>
</evidence>
<feature type="region of interest" description="Disordered" evidence="7">
    <location>
        <begin position="1"/>
        <end position="407"/>
    </location>
</feature>
<evidence type="ECO:0000256" key="6">
    <source>
        <dbReference type="PROSITE-ProRule" id="PRU10141"/>
    </source>
</evidence>
<dbReference type="GO" id="GO:0034501">
    <property type="term" value="P:protein localization to kinetochore"/>
    <property type="evidence" value="ECO:0007669"/>
    <property type="project" value="TreeGrafter"/>
</dbReference>
<dbReference type="PROSITE" id="PS50011">
    <property type="entry name" value="PROTEIN_KINASE_DOM"/>
    <property type="match status" value="1"/>
</dbReference>
<dbReference type="PROSITE" id="PS00108">
    <property type="entry name" value="PROTEIN_KINASE_ST"/>
    <property type="match status" value="1"/>
</dbReference>
<keyword evidence="10" id="KW-1185">Reference proteome</keyword>
<dbReference type="Proteomes" id="UP001175261">
    <property type="component" value="Unassembled WGS sequence"/>
</dbReference>
<feature type="compositionally biased region" description="Low complexity" evidence="7">
    <location>
        <begin position="189"/>
        <end position="198"/>
    </location>
</feature>
<gene>
    <name evidence="9" type="ORF">NLU13_1928</name>
</gene>
<dbReference type="Gene3D" id="3.30.200.20">
    <property type="entry name" value="Phosphorylase Kinase, domain 1"/>
    <property type="match status" value="1"/>
</dbReference>
<dbReference type="InterPro" id="IPR011009">
    <property type="entry name" value="Kinase-like_dom_sf"/>
</dbReference>
<dbReference type="GO" id="GO:0004674">
    <property type="term" value="F:protein serine/threonine kinase activity"/>
    <property type="evidence" value="ECO:0007669"/>
    <property type="project" value="UniProtKB-KW"/>
</dbReference>
<dbReference type="EMBL" id="JAPDFR010000001">
    <property type="protein sequence ID" value="KAK0392433.1"/>
    <property type="molecule type" value="Genomic_DNA"/>
</dbReference>
<dbReference type="AlphaFoldDB" id="A0AA39LCP2"/>
<dbReference type="CDD" id="cd14131">
    <property type="entry name" value="PKc_Mps1"/>
    <property type="match status" value="1"/>
</dbReference>
<feature type="binding site" evidence="6">
    <location>
        <position position="579"/>
    </location>
    <ligand>
        <name>ATP</name>
        <dbReference type="ChEBI" id="CHEBI:30616"/>
    </ligand>
</feature>
<keyword evidence="3 6" id="KW-0547">Nucleotide-binding</keyword>
<keyword evidence="1" id="KW-0723">Serine/threonine-protein kinase</keyword>
<comment type="caution">
    <text evidence="9">The sequence shown here is derived from an EMBL/GenBank/DDBJ whole genome shotgun (WGS) entry which is preliminary data.</text>
</comment>
<keyword evidence="5 6" id="KW-0067">ATP-binding</keyword>
<sequence length="907" mass="100244">MLASPTPAPTGPVRRTSQRQALRRPASRSMLTRAESQQAFASGGAGPGPAMENMADQSKQYHDDSSEDEIPVPMKLSALTKALLNDPDEPAARGPSPPRTRRQASILNSSTNSAQSAEERRHLRSRSVQRQESSRVEREPSPGKSREQSPVRKRVVRLSRDSSSLNQMGPVPTKRRSTSVSRGPRKDSQQPPSRPSSRAESYGEDKVESQRDVNTPSQQPLRVVRISSSSSVKRRLAARRSSGLNPDASAADGSALDLGQDHLTRKEEADGVARLGSSASKGSGSRYGSASLRNRTEDNPNLHSSMRIKRVGKTPGGFLSGPARRGKRRQSEEEGGDEIGDGEALYSSHERGMHASEDGVVPSHVREFNSGSPVSSSAVARASHRRQASQADLQLGSRQPSPRGVDLSKKEDLFTSFETGFPSPKGIEMPLRTQDRNHMDARQHPRPDLPSNHDQENEVPGSWRRSKPSVDLIMEKIPSRPFQADIPPSKPAASPERKPLAAIARNTPSQAAPPPPPKMSVLETATSNAGAAATTQAKQRRNVLRVNGKVYTRLDCIGRGGSAKVYRVSAENGHMFALKRVSLENTDEIVLRGYRGEIDLLTKLNGVERVINLFDHELNSEKKVLYLLMEMGELDLGGVLKARHALDESKFDPVFVRFYWKEMLECLQSVHQYAIVHSDLKPANFVLVRGRLKLIDFGIANAIADYTKNVHRDTQIGTPNYMSPESLLDSNSPANNPGARMNGLPKLMKLGRPSDVWSLGCILYQMVYGTPPFGHIANQMARCQAIINVNHNIEFPLHAPCGTRVPNSVIKTMRGCLIRDPSYRPTVDQLLKETDSFLYPRELPNDSLPVDREMLGRIVQDAVRKYIDGQDHPDPRKRPNREDLRKEFSDDYWHSLRKAAVAKGAMW</sequence>
<evidence type="ECO:0000256" key="5">
    <source>
        <dbReference type="ARBA" id="ARBA00022840"/>
    </source>
</evidence>
<dbReference type="GO" id="GO:0007094">
    <property type="term" value="P:mitotic spindle assembly checkpoint signaling"/>
    <property type="evidence" value="ECO:0007669"/>
    <property type="project" value="TreeGrafter"/>
</dbReference>
<dbReference type="InterPro" id="IPR017441">
    <property type="entry name" value="Protein_kinase_ATP_BS"/>
</dbReference>
<dbReference type="FunFam" id="3.30.200.20:FF:000131">
    <property type="entry name" value="Dual specificity protein kinase TTK"/>
    <property type="match status" value="1"/>
</dbReference>
<protein>
    <recommendedName>
        <fullName evidence="8">Protein kinase domain-containing protein</fullName>
    </recommendedName>
</protein>
<dbReference type="Gene3D" id="1.10.510.10">
    <property type="entry name" value="Transferase(Phosphotransferase) domain 1"/>
    <property type="match status" value="1"/>
</dbReference>
<evidence type="ECO:0000313" key="9">
    <source>
        <dbReference type="EMBL" id="KAK0392433.1"/>
    </source>
</evidence>
<dbReference type="Pfam" id="PF00069">
    <property type="entry name" value="Pkinase"/>
    <property type="match status" value="1"/>
</dbReference>
<evidence type="ECO:0000256" key="2">
    <source>
        <dbReference type="ARBA" id="ARBA00022679"/>
    </source>
</evidence>
<dbReference type="GO" id="GO:0098813">
    <property type="term" value="P:nuclear chromosome segregation"/>
    <property type="evidence" value="ECO:0007669"/>
    <property type="project" value="UniProtKB-ARBA"/>
</dbReference>
<dbReference type="FunFam" id="1.10.510.10:FF:000377">
    <property type="entry name" value="Checkpoint protein kinase"/>
    <property type="match status" value="1"/>
</dbReference>
<evidence type="ECO:0000256" key="7">
    <source>
        <dbReference type="SAM" id="MobiDB-lite"/>
    </source>
</evidence>
<dbReference type="InterPro" id="IPR027084">
    <property type="entry name" value="Mps1_cat"/>
</dbReference>
<dbReference type="SMART" id="SM00220">
    <property type="entry name" value="S_TKc"/>
    <property type="match status" value="1"/>
</dbReference>
<dbReference type="GO" id="GO:0004712">
    <property type="term" value="F:protein serine/threonine/tyrosine kinase activity"/>
    <property type="evidence" value="ECO:0007669"/>
    <property type="project" value="TreeGrafter"/>
</dbReference>
<feature type="domain" description="Protein kinase" evidence="8">
    <location>
        <begin position="551"/>
        <end position="838"/>
    </location>
</feature>
<feature type="compositionally biased region" description="Pro residues" evidence="7">
    <location>
        <begin position="1"/>
        <end position="10"/>
    </location>
</feature>
<organism evidence="9 10">
    <name type="scientific">Sarocladium strictum</name>
    <name type="common">Black bundle disease fungus</name>
    <name type="synonym">Acremonium strictum</name>
    <dbReference type="NCBI Taxonomy" id="5046"/>
    <lineage>
        <taxon>Eukaryota</taxon>
        <taxon>Fungi</taxon>
        <taxon>Dikarya</taxon>
        <taxon>Ascomycota</taxon>
        <taxon>Pezizomycotina</taxon>
        <taxon>Sordariomycetes</taxon>
        <taxon>Hypocreomycetidae</taxon>
        <taxon>Hypocreales</taxon>
        <taxon>Sarocladiaceae</taxon>
        <taxon>Sarocladium</taxon>
    </lineage>
</organism>
<feature type="compositionally biased region" description="Basic and acidic residues" evidence="7">
    <location>
        <begin position="348"/>
        <end position="357"/>
    </location>
</feature>
<dbReference type="PANTHER" id="PTHR22974:SF21">
    <property type="entry name" value="DUAL SPECIFICITY PROTEIN KINASE TTK"/>
    <property type="match status" value="1"/>
</dbReference>
<accession>A0AA39LCP2</accession>
<dbReference type="PANTHER" id="PTHR22974">
    <property type="entry name" value="MIXED LINEAGE PROTEIN KINASE"/>
    <property type="match status" value="1"/>
</dbReference>
<feature type="compositionally biased region" description="Low complexity" evidence="7">
    <location>
        <begin position="221"/>
        <end position="231"/>
    </location>
</feature>
<dbReference type="GO" id="GO:0005634">
    <property type="term" value="C:nucleus"/>
    <property type="evidence" value="ECO:0007669"/>
    <property type="project" value="TreeGrafter"/>
</dbReference>
<evidence type="ECO:0000256" key="3">
    <source>
        <dbReference type="ARBA" id="ARBA00022741"/>
    </source>
</evidence>
<dbReference type="InterPro" id="IPR008271">
    <property type="entry name" value="Ser/Thr_kinase_AS"/>
</dbReference>
<feature type="compositionally biased region" description="Basic and acidic residues" evidence="7">
    <location>
        <begin position="259"/>
        <end position="271"/>
    </location>
</feature>
<reference evidence="9" key="1">
    <citation type="submission" date="2022-10" db="EMBL/GenBank/DDBJ databases">
        <title>Determination and structural analysis of whole genome sequence of Sarocladium strictum F4-1.</title>
        <authorList>
            <person name="Hu L."/>
            <person name="Jiang Y."/>
        </authorList>
    </citation>
    <scope>NUCLEOTIDE SEQUENCE</scope>
    <source>
        <strain evidence="9">F4-1</strain>
    </source>
</reference>
<feature type="compositionally biased region" description="Basic and acidic residues" evidence="7">
    <location>
        <begin position="201"/>
        <end position="211"/>
    </location>
</feature>
<dbReference type="InterPro" id="IPR000719">
    <property type="entry name" value="Prot_kinase_dom"/>
</dbReference>
<evidence type="ECO:0000256" key="4">
    <source>
        <dbReference type="ARBA" id="ARBA00022777"/>
    </source>
</evidence>
<feature type="compositionally biased region" description="Polar residues" evidence="7">
    <location>
        <begin position="103"/>
        <end position="116"/>
    </location>
</feature>
<keyword evidence="4" id="KW-0418">Kinase</keyword>
<feature type="compositionally biased region" description="Low complexity" evidence="7">
    <location>
        <begin position="524"/>
        <end position="537"/>
    </location>
</feature>
<feature type="region of interest" description="Disordered" evidence="7">
    <location>
        <begin position="438"/>
        <end position="465"/>
    </location>
</feature>
<feature type="region of interest" description="Disordered" evidence="7">
    <location>
        <begin position="506"/>
        <end position="538"/>
    </location>
</feature>
<name>A0AA39LCP2_SARSR</name>
<dbReference type="GO" id="GO:0000776">
    <property type="term" value="C:kinetochore"/>
    <property type="evidence" value="ECO:0007669"/>
    <property type="project" value="TreeGrafter"/>
</dbReference>
<feature type="compositionally biased region" description="Basic and acidic residues" evidence="7">
    <location>
        <begin position="132"/>
        <end position="150"/>
    </location>
</feature>
<dbReference type="GO" id="GO:0033316">
    <property type="term" value="P:meiotic spindle assembly checkpoint signaling"/>
    <property type="evidence" value="ECO:0007669"/>
    <property type="project" value="TreeGrafter"/>
</dbReference>
<feature type="compositionally biased region" description="Polar residues" evidence="7">
    <location>
        <begin position="277"/>
        <end position="293"/>
    </location>
</feature>
<keyword evidence="2" id="KW-0808">Transferase</keyword>
<dbReference type="SUPFAM" id="SSF56112">
    <property type="entry name" value="Protein kinase-like (PK-like)"/>
    <property type="match status" value="1"/>
</dbReference>
<feature type="compositionally biased region" description="Basic and acidic residues" evidence="7">
    <location>
        <begin position="438"/>
        <end position="456"/>
    </location>
</feature>
<feature type="compositionally biased region" description="Low complexity" evidence="7">
    <location>
        <begin position="239"/>
        <end position="258"/>
    </location>
</feature>
<dbReference type="GO" id="GO:0005524">
    <property type="term" value="F:ATP binding"/>
    <property type="evidence" value="ECO:0007669"/>
    <property type="project" value="UniProtKB-UniRule"/>
</dbReference>
<evidence type="ECO:0000256" key="1">
    <source>
        <dbReference type="ARBA" id="ARBA00022527"/>
    </source>
</evidence>
<dbReference type="PROSITE" id="PS00107">
    <property type="entry name" value="PROTEIN_KINASE_ATP"/>
    <property type="match status" value="1"/>
</dbReference>
<proteinExistence type="predicted"/>
<evidence type="ECO:0000259" key="8">
    <source>
        <dbReference type="PROSITE" id="PS50011"/>
    </source>
</evidence>